<evidence type="ECO:0000256" key="1">
    <source>
        <dbReference type="ARBA" id="ARBA00004571"/>
    </source>
</evidence>
<dbReference type="SMART" id="SM00965">
    <property type="entry name" value="STN"/>
    <property type="match status" value="1"/>
</dbReference>
<proteinExistence type="inferred from homology"/>
<evidence type="ECO:0000313" key="10">
    <source>
        <dbReference type="Proteomes" id="UP000320811"/>
    </source>
</evidence>
<accession>A0A561P3S0</accession>
<evidence type="ECO:0000313" key="9">
    <source>
        <dbReference type="EMBL" id="TWF32758.1"/>
    </source>
</evidence>
<dbReference type="SUPFAM" id="SSF49464">
    <property type="entry name" value="Carboxypeptidase regulatory domain-like"/>
    <property type="match status" value="1"/>
</dbReference>
<keyword evidence="2 7" id="KW-0813">Transport</keyword>
<evidence type="ECO:0000256" key="7">
    <source>
        <dbReference type="PROSITE-ProRule" id="PRU01360"/>
    </source>
</evidence>
<comment type="similarity">
    <text evidence="7">Belongs to the TonB-dependent receptor family.</text>
</comment>
<evidence type="ECO:0000256" key="2">
    <source>
        <dbReference type="ARBA" id="ARBA00022448"/>
    </source>
</evidence>
<dbReference type="AlphaFoldDB" id="A0A561P3S0"/>
<keyword evidence="6 7" id="KW-0998">Cell outer membrane</keyword>
<name>A0A561P3S0_9BACT</name>
<dbReference type="Pfam" id="PF07715">
    <property type="entry name" value="Plug"/>
    <property type="match status" value="1"/>
</dbReference>
<dbReference type="Proteomes" id="UP000320811">
    <property type="component" value="Unassembled WGS sequence"/>
</dbReference>
<dbReference type="InterPro" id="IPR023996">
    <property type="entry name" value="TonB-dep_OMP_SusC/RagA"/>
</dbReference>
<gene>
    <name evidence="9" type="ORF">FHW36_11311</name>
</gene>
<dbReference type="NCBIfam" id="TIGR04057">
    <property type="entry name" value="SusC_RagA_signa"/>
    <property type="match status" value="1"/>
</dbReference>
<dbReference type="Pfam" id="PF13715">
    <property type="entry name" value="CarbopepD_reg_2"/>
    <property type="match status" value="1"/>
</dbReference>
<comment type="subcellular location">
    <subcellularLocation>
        <location evidence="1 7">Cell outer membrane</location>
        <topology evidence="1 7">Multi-pass membrane protein</topology>
    </subcellularLocation>
</comment>
<evidence type="ECO:0000259" key="8">
    <source>
        <dbReference type="SMART" id="SM00965"/>
    </source>
</evidence>
<dbReference type="InterPro" id="IPR008969">
    <property type="entry name" value="CarboxyPept-like_regulatory"/>
</dbReference>
<sequence>MQVNAICNSGTRKYWKYADVSTKILLVMKLTSFMLLLAALEVSAKGNAQTVTYSAKEVSLRKVLNIIKDQTGYVFFYDKEDIKDSHPVSLNLKNASPQVAMEAVLRDQKLSFDIQGNTIFITKAETPVVAATVANTPPPVTLTGKVTDENGAPVPGVSIVIKGTQKGAITDPGGVFHIASTGENVTLLVTSIGYESQEVKVAAGQTQVNIRLKPDVSSLKQLVVVGYGVQKKANLTGAVASIGTKELTNRPVTSLGNALQGTMPGVTVTAAASGQPGSDAGTIRIRGIGTLNNADPIVVVDGVITTLANLNNINPDDIASMSVLKDAASAAIYGSRAANGVILVTTKQGKKGVTQVTYNAYVGKQKATGLPDFLPSWQAATLFNQARINEGKTARYTPAEIQKFKDGSDPFNYPNTDWLGMFYKGSGIQQNHYLGLSGGSEKTQYNLSLGLFDENGLVKKTNATRYTARLNLTSEVRSNIHVNANVGFTSTGKKEPSNPYTGDFTQLVRQINRISSTVPYKYANGYYGAIGDGNPMAWLEGASLNQYAYYDLISNVGADWEIIKGLHFKPSIAYIMKMNRNKKFIADQQYYTANGDSSFYQGPSSVRDENYLTNTLTQQALLEYSRSFAKHNFKILGGYSQEHTKGTFDDGYRKGFLNNLLTDVNLGYTDGQTTSGYTYELGLQSYFGRLNYDYDGKYLFEANLRYDGTSRFGPDNRWGLYPSFSAGWNIDRENFFANIKEYVSNLKLRASWGQLGNQYVKTYDAAKYPTFPYYPYIPTVSAGQNYIFGGTNATIATGFAPVNGANPNLQWETTTESGVGVDATFLDNKLNFTADYFNKKTTNILLTVPAAATYGLNAPVQNAGAVLNKGWEFSLGYSDRKGDFSYSANFNTAIINTKITDLHGTGPIIDGYTVQQEGLPINALYGYIAEGIFQSADEIAKAPKQSSNTAPGDIRYKDIDGDGKITSADRQYLGNYFPKVTFGLNLSGSWKNFDASIFLQGAAGVKTYIDGGKLGQVGSSVGRPTTALLDTWTPENTGAALPRIWSSYTQNDPNGTPSSFWVKDGSYLRLKNLQIGYTLPENLLKRIGLTKVRFYYSGQNILTFDHLYKWIDPEAPNTSSIYYYPQVKVNTLGVNVSF</sequence>
<reference evidence="9 10" key="1">
    <citation type="submission" date="2019-06" db="EMBL/GenBank/DDBJ databases">
        <title>Sorghum-associated microbial communities from plants grown in Nebraska, USA.</title>
        <authorList>
            <person name="Schachtman D."/>
        </authorList>
    </citation>
    <scope>NUCLEOTIDE SEQUENCE [LARGE SCALE GENOMIC DNA]</scope>
    <source>
        <strain evidence="9 10">1209</strain>
    </source>
</reference>
<dbReference type="InterPro" id="IPR036942">
    <property type="entry name" value="Beta-barrel_TonB_sf"/>
</dbReference>
<dbReference type="EMBL" id="VIWO01000013">
    <property type="protein sequence ID" value="TWF32758.1"/>
    <property type="molecule type" value="Genomic_DNA"/>
</dbReference>
<dbReference type="Pfam" id="PF07660">
    <property type="entry name" value="STN"/>
    <property type="match status" value="1"/>
</dbReference>
<dbReference type="NCBIfam" id="TIGR04056">
    <property type="entry name" value="OMP_RagA_SusC"/>
    <property type="match status" value="1"/>
</dbReference>
<keyword evidence="3 7" id="KW-1134">Transmembrane beta strand</keyword>
<keyword evidence="10" id="KW-1185">Reference proteome</keyword>
<dbReference type="InterPro" id="IPR039426">
    <property type="entry name" value="TonB-dep_rcpt-like"/>
</dbReference>
<dbReference type="Gene3D" id="3.55.50.30">
    <property type="match status" value="1"/>
</dbReference>
<dbReference type="InterPro" id="IPR037066">
    <property type="entry name" value="Plug_dom_sf"/>
</dbReference>
<feature type="domain" description="Secretin/TonB short N-terminal" evidence="8">
    <location>
        <begin position="73"/>
        <end position="124"/>
    </location>
</feature>
<keyword evidence="5 7" id="KW-0472">Membrane</keyword>
<evidence type="ECO:0000256" key="3">
    <source>
        <dbReference type="ARBA" id="ARBA00022452"/>
    </source>
</evidence>
<dbReference type="Gene3D" id="2.60.40.1120">
    <property type="entry name" value="Carboxypeptidase-like, regulatory domain"/>
    <property type="match status" value="1"/>
</dbReference>
<dbReference type="SUPFAM" id="SSF56935">
    <property type="entry name" value="Porins"/>
    <property type="match status" value="1"/>
</dbReference>
<protein>
    <submittedName>
        <fullName evidence="9">TonB-linked SusC/RagA family outer membrane protein</fullName>
    </submittedName>
</protein>
<dbReference type="InterPro" id="IPR023997">
    <property type="entry name" value="TonB-dep_OMP_SusC/RagA_CS"/>
</dbReference>
<evidence type="ECO:0000256" key="6">
    <source>
        <dbReference type="ARBA" id="ARBA00023237"/>
    </source>
</evidence>
<dbReference type="OrthoDB" id="899266at2"/>
<comment type="caution">
    <text evidence="9">The sequence shown here is derived from an EMBL/GenBank/DDBJ whole genome shotgun (WGS) entry which is preliminary data.</text>
</comment>
<dbReference type="Gene3D" id="2.170.130.10">
    <property type="entry name" value="TonB-dependent receptor, plug domain"/>
    <property type="match status" value="1"/>
</dbReference>
<dbReference type="InterPro" id="IPR012910">
    <property type="entry name" value="Plug_dom"/>
</dbReference>
<dbReference type="InterPro" id="IPR011662">
    <property type="entry name" value="Secretin/TonB_short_N"/>
</dbReference>
<evidence type="ECO:0000256" key="5">
    <source>
        <dbReference type="ARBA" id="ARBA00023136"/>
    </source>
</evidence>
<dbReference type="PROSITE" id="PS52016">
    <property type="entry name" value="TONB_DEPENDENT_REC_3"/>
    <property type="match status" value="1"/>
</dbReference>
<dbReference type="Gene3D" id="2.40.170.20">
    <property type="entry name" value="TonB-dependent receptor, beta-barrel domain"/>
    <property type="match status" value="1"/>
</dbReference>
<dbReference type="GO" id="GO:0009279">
    <property type="term" value="C:cell outer membrane"/>
    <property type="evidence" value="ECO:0007669"/>
    <property type="project" value="UniProtKB-SubCell"/>
</dbReference>
<organism evidence="9 10">
    <name type="scientific">Chitinophaga polysaccharea</name>
    <dbReference type="NCBI Taxonomy" id="1293035"/>
    <lineage>
        <taxon>Bacteria</taxon>
        <taxon>Pseudomonadati</taxon>
        <taxon>Bacteroidota</taxon>
        <taxon>Chitinophagia</taxon>
        <taxon>Chitinophagales</taxon>
        <taxon>Chitinophagaceae</taxon>
        <taxon>Chitinophaga</taxon>
    </lineage>
</organism>
<dbReference type="FunFam" id="2.170.130.10:FF:000003">
    <property type="entry name" value="SusC/RagA family TonB-linked outer membrane protein"/>
    <property type="match status" value="1"/>
</dbReference>
<evidence type="ECO:0000256" key="4">
    <source>
        <dbReference type="ARBA" id="ARBA00022692"/>
    </source>
</evidence>
<keyword evidence="4 7" id="KW-0812">Transmembrane</keyword>